<keyword evidence="1" id="KW-0732">Signal</keyword>
<dbReference type="InterPro" id="IPR029000">
    <property type="entry name" value="Cyclophilin-like_dom_sf"/>
</dbReference>
<proteinExistence type="predicted"/>
<dbReference type="AlphaFoldDB" id="C5T138"/>
<sequence>MNKPYDSGSTGTCRAALCLAAMMGLGMSSPSAVAEAQANERKQARDGQKIVLTTADGVKAQATLLDNATARTFAAKLPLKVRMGDHFGRELYGPMPTIAVSDPLRKTYQAGDIAYWPPAPGFAIYYTVGGPVIPGDGLALLGSIDTNLDIFSRGSTEVTIELAK</sequence>
<name>C5T138_ACIDE</name>
<evidence type="ECO:0000256" key="1">
    <source>
        <dbReference type="SAM" id="SignalP"/>
    </source>
</evidence>
<dbReference type="Proteomes" id="UP000003856">
    <property type="component" value="Unassembled WGS sequence"/>
</dbReference>
<dbReference type="PATRIC" id="fig|573060.9.peg.4557"/>
<protein>
    <recommendedName>
        <fullName evidence="2">Cyclophilin-like domain-containing protein</fullName>
    </recommendedName>
</protein>
<evidence type="ECO:0000259" key="2">
    <source>
        <dbReference type="Pfam" id="PF18050"/>
    </source>
</evidence>
<dbReference type="EMBL" id="ACQT01000009">
    <property type="protein sequence ID" value="EER61782.1"/>
    <property type="molecule type" value="Genomic_DNA"/>
</dbReference>
<dbReference type="InterPro" id="IPR041183">
    <property type="entry name" value="Cyclophilin-like"/>
</dbReference>
<evidence type="ECO:0000313" key="4">
    <source>
        <dbReference type="Proteomes" id="UP000003856"/>
    </source>
</evidence>
<dbReference type="Pfam" id="PF18050">
    <property type="entry name" value="Cyclophil_like2"/>
    <property type="match status" value="1"/>
</dbReference>
<organism evidence="3 4">
    <name type="scientific">Acidovorax delafieldii 2AN</name>
    <dbReference type="NCBI Taxonomy" id="573060"/>
    <lineage>
        <taxon>Bacteria</taxon>
        <taxon>Pseudomonadati</taxon>
        <taxon>Pseudomonadota</taxon>
        <taxon>Betaproteobacteria</taxon>
        <taxon>Burkholderiales</taxon>
        <taxon>Comamonadaceae</taxon>
        <taxon>Acidovorax</taxon>
    </lineage>
</organism>
<feature type="chain" id="PRO_5002955530" description="Cyclophilin-like domain-containing protein" evidence="1">
    <location>
        <begin position="35"/>
        <end position="164"/>
    </location>
</feature>
<dbReference type="Gene3D" id="2.40.100.20">
    <property type="match status" value="1"/>
</dbReference>
<feature type="signal peptide" evidence="1">
    <location>
        <begin position="1"/>
        <end position="34"/>
    </location>
</feature>
<accession>C5T138</accession>
<comment type="caution">
    <text evidence="3">The sequence shown here is derived from an EMBL/GenBank/DDBJ whole genome shotgun (WGS) entry which is preliminary data.</text>
</comment>
<keyword evidence="4" id="KW-1185">Reference proteome</keyword>
<evidence type="ECO:0000313" key="3">
    <source>
        <dbReference type="EMBL" id="EER61782.1"/>
    </source>
</evidence>
<dbReference type="SUPFAM" id="SSF50891">
    <property type="entry name" value="Cyclophilin-like"/>
    <property type="match status" value="1"/>
</dbReference>
<dbReference type="RefSeq" id="WP_005793292.1">
    <property type="nucleotide sequence ID" value="NZ_ACQT01000009.1"/>
</dbReference>
<feature type="domain" description="Cyclophilin-like" evidence="2">
    <location>
        <begin position="54"/>
        <end position="161"/>
    </location>
</feature>
<reference evidence="3 4" key="1">
    <citation type="submission" date="2009-05" db="EMBL/GenBank/DDBJ databases">
        <title>The draft genome of Acidovorax delafieldii 2AN.</title>
        <authorList>
            <consortium name="US DOE Joint Genome Institute (JGI-PGF)"/>
            <person name="Lucas S."/>
            <person name="Copeland A."/>
            <person name="Lapidus A."/>
            <person name="Glavina del Rio T."/>
            <person name="Tice H."/>
            <person name="Bruce D."/>
            <person name="Goodwin L."/>
            <person name="Pitluck S."/>
            <person name="Larimer F."/>
            <person name="Land M.L."/>
            <person name="Hauser L."/>
            <person name="Shelobolina E.S."/>
            <person name="Picardal F."/>
            <person name="Roden E."/>
            <person name="Emerson D."/>
        </authorList>
    </citation>
    <scope>NUCLEOTIDE SEQUENCE [LARGE SCALE GENOMIC DNA]</scope>
    <source>
        <strain evidence="3 4">2AN</strain>
    </source>
</reference>
<gene>
    <name evidence="3" type="ORF">AcdelDRAFT_0618</name>
</gene>